<reference evidence="3 4" key="1">
    <citation type="submission" date="2024-02" db="EMBL/GenBank/DDBJ databases">
        <title>FIRST GENOME SEQUENCES OF Leishmania (Viannia) shawi, Leishmania (Viannia) lindenbergi AND Leishmania (Viannia) utingensis.</title>
        <authorList>
            <person name="Resadore F."/>
            <person name="Custodio M.G.F."/>
            <person name="Boite M.C."/>
            <person name="Cupolillo E."/>
            <person name="Ferreira G.E.M."/>
        </authorList>
    </citation>
    <scope>NUCLEOTIDE SEQUENCE [LARGE SCALE GENOMIC DNA]</scope>
    <source>
        <strain evidence="3 4">ITUB/BR/1977/M4964</strain>
    </source>
</reference>
<dbReference type="InterPro" id="IPR043153">
    <property type="entry name" value="DENN_C"/>
</dbReference>
<accession>A0AAW3AZ37</accession>
<dbReference type="Proteomes" id="UP001482455">
    <property type="component" value="Unassembled WGS sequence"/>
</dbReference>
<gene>
    <name evidence="3" type="ORF">Q4I30_000969</name>
</gene>
<dbReference type="SMART" id="SM00799">
    <property type="entry name" value="DENN"/>
    <property type="match status" value="1"/>
</dbReference>
<sequence>MLGGTGGGVGSSRSTDGGDGVPLITRLLLLRATVRFSLSPSTLSTSSDRETALMMPELSIVSHYVRGSSLRPVTSTPKEEAQFLEAHPSLHGLLLSLAAGRLAQRVKLRRLQTSVVRTSVKLTQRAALTSLAEAAPASRSSGGSSRAVDYNQLQGVVAAATASFAEDVAWYSTVTPHSAQLNPWCLLPISAAGCYLTVPSPPFVHWCKLQAAHCCVEAGAASSVKPGVHGGPMRYNDIVHYASSAPSPSSNTHSSTGVTAAQSTGVGEDGGYVHGYAFILEGDVFSGSGVDEAAAAATAAAAAATESQRSEALSRDSGDEEASVLLWCVLSDAPVFNFMCALTHAAVVAMSCVAQRLYHERAMFTESSSASPLLSNGVYTALLDDAIQEEVVRPLAKELLTFGSASSRTLPGDTFTVQLALTRSSSGGAIASHRLAASISNQLTFRRPLDLLYAHADVPLSLLLLSFNEDALRVLQSLLLQEARVVVLGSTPQHASACVVSLLALLGPLTWVSPLIPYLPPHLAAVTGLLQTLLRPPFEQPGQRAPSGKSLSPAPSSQWKESSGFLLGSTAAIQPYLILLSSSPKVEAGMSASDYDRSDKRALRLWIADARTGCVGVCPEDPVMRFSQANSLPSTDPSDGSATPAPANRGAVNAWASRVHVNLREIASHNCKPDENQSVSALYGAVRSNLRAVAESNVMSAAPLDLLPAFSDDLRDQLRRLVSVDKRRLFRHSLEAVAQHMHARLEALESLVARLARGLRQAITATDLCCNVSVASTLNDSFENRSNCSDTEGSSDGLTAAHAGDDDGNDTSPLRAITEALAKSYSHSFAGDAAPSATSFAAAHTPQFPVLSPSELWQVQAGVFGYVVERFTGAYRRGLSTTTLGNGAGGCEQRRTTAMESSVFLVPGMNQNYTLAERVAQTHIFKQFECAVLAAEQVGLRRVFSGVPHTRVGEGGHPLLTNVRSLAFFALLCSRARLHYAELYPDMASVDAVGLVYTSVVTRWFSSRRGPSSSVSVPGAIRFLAGGHNDSDNDPVEVADADATHAPHGGSGPGVHSSGGSRGGGGGGGSGSLRGFFSKVAKVVKHGYSTSGRAREPQSVYLPAAIACLHNFSVPLFSQLSKTPQSFATTPYSENTSMKSSSSSEAGGAPGSGGGRRYHRRHHNAHAFLTTCKPPPERIKWARQQQQQQHIALNMDFALPNGANVGRAAGLGGGSGSTYGSGPGIESARVDLITRTGGDSIGGPDKAGSSAAAPCRDGGLQAMAGVSLDICRALPLDIVHEFDAYQPLLRPTTPGSAESSWASNGEDALAARSAAAFMRVGYLCPSSMNVWREGEVRTMRAALHQSPPRPAKPPVSSASPSASSTRSRLPLHPGAENPAETSIPPDSLGLFPAPPQSTAPPPTTTTALSMETSTSSVWCAFTSGAPQDYPSADPAASGGHSGGDAQQHQVAPVRASVAASSPLSHAAAPLPAPSASDSASLRSSTSHHREVEDLWCVQLPLVLENGLPAPLQGAATQRMMTQTADCGGGGTWSTGAPLAPPTMPDEVKAASPCRAFALTPTPAVAVAPAPRSVMDDLFADMPTSSTVNAATAGKDDKQQLMAASRLHALDNFF</sequence>
<dbReference type="GO" id="GO:0032456">
    <property type="term" value="P:endocytic recycling"/>
    <property type="evidence" value="ECO:0007669"/>
    <property type="project" value="TreeGrafter"/>
</dbReference>
<dbReference type="GO" id="GO:0005829">
    <property type="term" value="C:cytosol"/>
    <property type="evidence" value="ECO:0007669"/>
    <property type="project" value="TreeGrafter"/>
</dbReference>
<dbReference type="PANTHER" id="PTHR13196">
    <property type="entry name" value="DENN DOMAIN-CONTAINING"/>
    <property type="match status" value="1"/>
</dbReference>
<feature type="compositionally biased region" description="Gly residues" evidence="1">
    <location>
        <begin position="1060"/>
        <end position="1069"/>
    </location>
</feature>
<proteinExistence type="predicted"/>
<feature type="compositionally biased region" description="Polar residues" evidence="1">
    <location>
        <begin position="628"/>
        <end position="641"/>
    </location>
</feature>
<feature type="compositionally biased region" description="Polar residues" evidence="1">
    <location>
        <begin position="1128"/>
        <end position="1139"/>
    </location>
</feature>
<feature type="domain" description="cDENN" evidence="2">
    <location>
        <begin position="320"/>
        <end position="542"/>
    </location>
</feature>
<dbReference type="InterPro" id="IPR040032">
    <property type="entry name" value="DENND1A/B/C"/>
</dbReference>
<feature type="compositionally biased region" description="Pro residues" evidence="1">
    <location>
        <begin position="1392"/>
        <end position="1403"/>
    </location>
</feature>
<feature type="compositionally biased region" description="Polar residues" evidence="1">
    <location>
        <begin position="783"/>
        <end position="797"/>
    </location>
</feature>
<dbReference type="Gene3D" id="3.40.50.11500">
    <property type="match status" value="1"/>
</dbReference>
<feature type="region of interest" description="Disordered" evidence="1">
    <location>
        <begin position="1341"/>
        <end position="1410"/>
    </location>
</feature>
<feature type="region of interest" description="Disordered" evidence="1">
    <location>
        <begin position="1128"/>
        <end position="1159"/>
    </location>
</feature>
<keyword evidence="4" id="KW-1185">Reference proteome</keyword>
<feature type="region of interest" description="Disordered" evidence="1">
    <location>
        <begin position="628"/>
        <end position="649"/>
    </location>
</feature>
<organism evidence="3 4">
    <name type="scientific">Leishmania utingensis</name>
    <dbReference type="NCBI Taxonomy" id="653362"/>
    <lineage>
        <taxon>Eukaryota</taxon>
        <taxon>Discoba</taxon>
        <taxon>Euglenozoa</taxon>
        <taxon>Kinetoplastea</taxon>
        <taxon>Metakinetoplastina</taxon>
        <taxon>Trypanosomatida</taxon>
        <taxon>Trypanosomatidae</taxon>
        <taxon>Leishmaniinae</taxon>
        <taxon>Leishmania</taxon>
    </lineage>
</organism>
<dbReference type="EMBL" id="JBAMZL010000005">
    <property type="protein sequence ID" value="KAL0514742.1"/>
    <property type="molecule type" value="Genomic_DNA"/>
</dbReference>
<evidence type="ECO:0000313" key="4">
    <source>
        <dbReference type="Proteomes" id="UP001482455"/>
    </source>
</evidence>
<dbReference type="GO" id="GO:0005085">
    <property type="term" value="F:guanyl-nucleotide exchange factor activity"/>
    <property type="evidence" value="ECO:0007669"/>
    <property type="project" value="InterPro"/>
</dbReference>
<feature type="compositionally biased region" description="Low complexity" evidence="1">
    <location>
        <begin position="1450"/>
        <end position="1484"/>
    </location>
</feature>
<feature type="compositionally biased region" description="Low complexity" evidence="1">
    <location>
        <begin position="1354"/>
        <end position="1370"/>
    </location>
</feature>
<feature type="region of interest" description="Disordered" evidence="1">
    <location>
        <begin position="1429"/>
        <end position="1485"/>
    </location>
</feature>
<evidence type="ECO:0000313" key="3">
    <source>
        <dbReference type="EMBL" id="KAL0514742.1"/>
    </source>
</evidence>
<evidence type="ECO:0000256" key="1">
    <source>
        <dbReference type="SAM" id="MobiDB-lite"/>
    </source>
</evidence>
<dbReference type="GO" id="GO:0006897">
    <property type="term" value="P:endocytosis"/>
    <property type="evidence" value="ECO:0007669"/>
    <property type="project" value="TreeGrafter"/>
</dbReference>
<comment type="caution">
    <text evidence="3">The sequence shown here is derived from an EMBL/GenBank/DDBJ whole genome shotgun (WGS) entry which is preliminary data.</text>
</comment>
<dbReference type="PANTHER" id="PTHR13196:SF14">
    <property type="entry name" value="UDENN DOMAIN-CONTAINING PROTEIN"/>
    <property type="match status" value="1"/>
</dbReference>
<dbReference type="GO" id="GO:1901981">
    <property type="term" value="F:phosphatidylinositol phosphate binding"/>
    <property type="evidence" value="ECO:0007669"/>
    <property type="project" value="TreeGrafter"/>
</dbReference>
<dbReference type="Pfam" id="PF02141">
    <property type="entry name" value="DENN"/>
    <property type="match status" value="1"/>
</dbReference>
<dbReference type="InterPro" id="IPR001194">
    <property type="entry name" value="cDENN_dom"/>
</dbReference>
<feature type="region of interest" description="Disordered" evidence="1">
    <location>
        <begin position="1028"/>
        <end position="1069"/>
    </location>
</feature>
<evidence type="ECO:0000259" key="2">
    <source>
        <dbReference type="SMART" id="SM00799"/>
    </source>
</evidence>
<feature type="region of interest" description="Disordered" evidence="1">
    <location>
        <begin position="783"/>
        <end position="813"/>
    </location>
</feature>
<name>A0AAW3AZ37_9TRYP</name>
<protein>
    <submittedName>
        <fullName evidence="3">DENN (AEX-3) domain containing protein</fullName>
    </submittedName>
</protein>